<evidence type="ECO:0000256" key="1">
    <source>
        <dbReference type="ARBA" id="ARBA00007764"/>
    </source>
</evidence>
<evidence type="ECO:0000313" key="2">
    <source>
        <dbReference type="Ensembl" id="ENSCLMP00005037461.1"/>
    </source>
</evidence>
<dbReference type="GeneID" id="117727455"/>
<dbReference type="AlphaFoldDB" id="A0A8C3A7T0"/>
<dbReference type="InterPro" id="IPR006993">
    <property type="entry name" value="Glut_rich_SH3-bd"/>
</dbReference>
<organism evidence="2 3">
    <name type="scientific">Cyclopterus lumpus</name>
    <name type="common">Lumpsucker</name>
    <dbReference type="NCBI Taxonomy" id="8103"/>
    <lineage>
        <taxon>Eukaryota</taxon>
        <taxon>Metazoa</taxon>
        <taxon>Chordata</taxon>
        <taxon>Craniata</taxon>
        <taxon>Vertebrata</taxon>
        <taxon>Euteleostomi</taxon>
        <taxon>Actinopterygii</taxon>
        <taxon>Neopterygii</taxon>
        <taxon>Teleostei</taxon>
        <taxon>Neoteleostei</taxon>
        <taxon>Acanthomorphata</taxon>
        <taxon>Eupercaria</taxon>
        <taxon>Perciformes</taxon>
        <taxon>Cottioidei</taxon>
        <taxon>Cottales</taxon>
        <taxon>Cyclopteridae</taxon>
        <taxon>Cyclopterus</taxon>
    </lineage>
</organism>
<dbReference type="KEGG" id="clum:117727455"/>
<dbReference type="PIRSF" id="PIRSF008142">
    <property type="entry name" value="SH3-bind_E-rich_L"/>
    <property type="match status" value="1"/>
</dbReference>
<dbReference type="Ensembl" id="ENSCLMT00005038914.1">
    <property type="protein sequence ID" value="ENSCLMP00005037461.1"/>
    <property type="gene ID" value="ENSCLMG00005017811.1"/>
</dbReference>
<dbReference type="GO" id="GO:0005737">
    <property type="term" value="C:cytoplasm"/>
    <property type="evidence" value="ECO:0007669"/>
    <property type="project" value="TreeGrafter"/>
</dbReference>
<sequence>MSIKVFYSSVSGSLEIKKGQQKIFDVLNSKKINHEALDITQETKTKDLMRELAGNPTALPPQICNGNNYCGDYKAFENAIEEDTLESFLKL</sequence>
<dbReference type="InterPro" id="IPR051033">
    <property type="entry name" value="SH3BGR"/>
</dbReference>
<accession>A0A8C3A7T0</accession>
<evidence type="ECO:0008006" key="4">
    <source>
        <dbReference type="Google" id="ProtNLM"/>
    </source>
</evidence>
<dbReference type="SUPFAM" id="SSF52833">
    <property type="entry name" value="Thioredoxin-like"/>
    <property type="match status" value="1"/>
</dbReference>
<dbReference type="RefSeq" id="XP_034383676.1">
    <property type="nucleotide sequence ID" value="XM_034527785.1"/>
</dbReference>
<comment type="similarity">
    <text evidence="1">Belongs to the SH3BGR family.</text>
</comment>
<name>A0A8C3A7T0_CYCLU</name>
<protein>
    <recommendedName>
        <fullName evidence="4">SH3 domain-binding glutamic acid-rich-like protein 3</fullName>
    </recommendedName>
</protein>
<dbReference type="Gene3D" id="3.40.30.10">
    <property type="entry name" value="Glutaredoxin"/>
    <property type="match status" value="1"/>
</dbReference>
<proteinExistence type="inferred from homology"/>
<gene>
    <name evidence="2" type="primary">zgc:153284</name>
</gene>
<reference evidence="2" key="2">
    <citation type="submission" date="2025-09" db="UniProtKB">
        <authorList>
            <consortium name="Ensembl"/>
        </authorList>
    </citation>
    <scope>IDENTIFICATION</scope>
</reference>
<dbReference type="Proteomes" id="UP000694565">
    <property type="component" value="Unplaced"/>
</dbReference>
<keyword evidence="3" id="KW-1185">Reference proteome</keyword>
<dbReference type="GeneTree" id="ENSGT00940000157260"/>
<reference evidence="2" key="1">
    <citation type="submission" date="2025-08" db="UniProtKB">
        <authorList>
            <consortium name="Ensembl"/>
        </authorList>
    </citation>
    <scope>IDENTIFICATION</scope>
</reference>
<dbReference type="InterPro" id="IPR036249">
    <property type="entry name" value="Thioredoxin-like_sf"/>
</dbReference>
<dbReference type="PANTHER" id="PTHR12232">
    <property type="entry name" value="SH3 DOMAIN-BINDING GLUTAMIC ACID-RICH-LIKE PROTEIN"/>
    <property type="match status" value="1"/>
</dbReference>
<dbReference type="OrthoDB" id="9932926at2759"/>
<dbReference type="PANTHER" id="PTHR12232:SF15">
    <property type="entry name" value="SH3 DOMAIN-BINDING GLUTAMIC ACID-RICH PROTEIN HOMOLOG"/>
    <property type="match status" value="1"/>
</dbReference>
<evidence type="ECO:0000313" key="3">
    <source>
        <dbReference type="Proteomes" id="UP000694565"/>
    </source>
</evidence>
<dbReference type="Pfam" id="PF04908">
    <property type="entry name" value="SH3BGR"/>
    <property type="match status" value="1"/>
</dbReference>